<feature type="non-terminal residue" evidence="3">
    <location>
        <position position="150"/>
    </location>
</feature>
<protein>
    <recommendedName>
        <fullName evidence="2">WSC domain-containing protein</fullName>
    </recommendedName>
</protein>
<feature type="non-terminal residue" evidence="3">
    <location>
        <position position="1"/>
    </location>
</feature>
<feature type="signal peptide" evidence="1">
    <location>
        <begin position="1"/>
        <end position="30"/>
    </location>
</feature>
<dbReference type="EMBL" id="GECZ01009596">
    <property type="protein sequence ID" value="JAS60173.1"/>
    <property type="molecule type" value="Transcribed_RNA"/>
</dbReference>
<dbReference type="PROSITE" id="PS51212">
    <property type="entry name" value="WSC"/>
    <property type="match status" value="1"/>
</dbReference>
<proteinExistence type="predicted"/>
<dbReference type="Pfam" id="PF01822">
    <property type="entry name" value="WSC"/>
    <property type="match status" value="1"/>
</dbReference>
<accession>A0A1B6GCZ9</accession>
<sequence>CVGPRCSAVMESLGLLIIAILLSTSGFICCDDDIKYTGCFDLGYSLRFNYHHHISYITLEQCIILCRGLDTRYAGIEKSDNFCYCGSDIVEESIRRDDGLCDVPCSAIDSRTCGGDWLMSLYEIKREPSGAVGDRVKILIGVTVGVRLYD</sequence>
<dbReference type="AlphaFoldDB" id="A0A1B6GCZ9"/>
<reference evidence="3" key="1">
    <citation type="submission" date="2015-11" db="EMBL/GenBank/DDBJ databases">
        <title>De novo transcriptome assembly of four potential Pierce s Disease insect vectors from Arizona vineyards.</title>
        <authorList>
            <person name="Tassone E.E."/>
        </authorList>
    </citation>
    <scope>NUCLEOTIDE SEQUENCE</scope>
</reference>
<organism evidence="3">
    <name type="scientific">Cuerna arida</name>
    <dbReference type="NCBI Taxonomy" id="1464854"/>
    <lineage>
        <taxon>Eukaryota</taxon>
        <taxon>Metazoa</taxon>
        <taxon>Ecdysozoa</taxon>
        <taxon>Arthropoda</taxon>
        <taxon>Hexapoda</taxon>
        <taxon>Insecta</taxon>
        <taxon>Pterygota</taxon>
        <taxon>Neoptera</taxon>
        <taxon>Paraneoptera</taxon>
        <taxon>Hemiptera</taxon>
        <taxon>Auchenorrhyncha</taxon>
        <taxon>Membracoidea</taxon>
        <taxon>Cicadellidae</taxon>
        <taxon>Cicadellinae</taxon>
        <taxon>Proconiini</taxon>
        <taxon>Cuerna</taxon>
    </lineage>
</organism>
<gene>
    <name evidence="3" type="ORF">g.20651</name>
</gene>
<keyword evidence="1" id="KW-0732">Signal</keyword>
<evidence type="ECO:0000313" key="3">
    <source>
        <dbReference type="EMBL" id="JAS60173.1"/>
    </source>
</evidence>
<feature type="chain" id="PRO_5008583489" description="WSC domain-containing protein" evidence="1">
    <location>
        <begin position="31"/>
        <end position="150"/>
    </location>
</feature>
<dbReference type="SMART" id="SM00321">
    <property type="entry name" value="WSC"/>
    <property type="match status" value="1"/>
</dbReference>
<name>A0A1B6GCZ9_9HEMI</name>
<evidence type="ECO:0000259" key="2">
    <source>
        <dbReference type="PROSITE" id="PS51212"/>
    </source>
</evidence>
<feature type="domain" description="WSC" evidence="2">
    <location>
        <begin position="33"/>
        <end position="125"/>
    </location>
</feature>
<evidence type="ECO:0000256" key="1">
    <source>
        <dbReference type="SAM" id="SignalP"/>
    </source>
</evidence>
<dbReference type="InterPro" id="IPR002889">
    <property type="entry name" value="WSC_carb-bd"/>
</dbReference>